<dbReference type="InterPro" id="IPR008284">
    <property type="entry name" value="MoCF_biosynth_CS"/>
</dbReference>
<evidence type="ECO:0000313" key="5">
    <source>
        <dbReference type="Proteomes" id="UP001139336"/>
    </source>
</evidence>
<dbReference type="InterPro" id="IPR001453">
    <property type="entry name" value="MoaB/Mog_dom"/>
</dbReference>
<gene>
    <name evidence="4" type="ORF">L1O03_06165</name>
</gene>
<dbReference type="Gene3D" id="3.40.980.10">
    <property type="entry name" value="MoaB/Mog-like domain"/>
    <property type="match status" value="1"/>
</dbReference>
<evidence type="ECO:0000259" key="3">
    <source>
        <dbReference type="SMART" id="SM00852"/>
    </source>
</evidence>
<evidence type="ECO:0000256" key="2">
    <source>
        <dbReference type="ARBA" id="ARBA00023150"/>
    </source>
</evidence>
<comment type="pathway">
    <text evidence="1">Cofactor biosynthesis; molybdopterin biosynthesis.</text>
</comment>
<proteinExistence type="predicted"/>
<dbReference type="PANTHER" id="PTHR43764">
    <property type="entry name" value="MOLYBDENUM COFACTOR BIOSYNTHESIS"/>
    <property type="match status" value="1"/>
</dbReference>
<keyword evidence="5" id="KW-1185">Reference proteome</keyword>
<reference evidence="4" key="1">
    <citation type="submission" date="2022-01" db="EMBL/GenBank/DDBJ databases">
        <title>Corynebacterium sp. nov isolated from isolated from the feces of the greater white-fronted geese (Anser albifrons) at Poyang Lake, PR China.</title>
        <authorList>
            <person name="Liu Q."/>
        </authorList>
    </citation>
    <scope>NUCLEOTIDE SEQUENCE</scope>
    <source>
        <strain evidence="4">JCM 32435</strain>
    </source>
</reference>
<dbReference type="SMART" id="SM00852">
    <property type="entry name" value="MoCF_biosynth"/>
    <property type="match status" value="1"/>
</dbReference>
<keyword evidence="2" id="KW-0501">Molybdenum cofactor biosynthesis</keyword>
<sequence length="184" mass="18976">MDHAPSHHDDLLDVTEPDVADLLADEQEGGAPARRRALVVLINDHPDAGDPGLERLIADVLAEENFLVGGVVQVESEEGRIREAIETAVVGGVDVVLTIGGTGVGPRDVAPEATRSVIDRDIPGIAEAMRRAGLGAQALDAMTSRGVAGISGSTVVVNVAGSRAAVRCSLAASAPLIHYVVEQL</sequence>
<dbReference type="InterPro" id="IPR051920">
    <property type="entry name" value="MPT_Adenylyltrnsfr/MoaC-Rel"/>
</dbReference>
<evidence type="ECO:0000256" key="1">
    <source>
        <dbReference type="ARBA" id="ARBA00005046"/>
    </source>
</evidence>
<dbReference type="Pfam" id="PF00994">
    <property type="entry name" value="MoCF_biosynth"/>
    <property type="match status" value="1"/>
</dbReference>
<dbReference type="AlphaFoldDB" id="A0A9X1QSJ7"/>
<dbReference type="PANTHER" id="PTHR43764:SF1">
    <property type="entry name" value="MOLYBDOPTERIN MOLYBDOTRANSFERASE"/>
    <property type="match status" value="1"/>
</dbReference>
<dbReference type="GO" id="GO:0006777">
    <property type="term" value="P:Mo-molybdopterin cofactor biosynthetic process"/>
    <property type="evidence" value="ECO:0007669"/>
    <property type="project" value="UniProtKB-KW"/>
</dbReference>
<evidence type="ECO:0000313" key="4">
    <source>
        <dbReference type="EMBL" id="MCF4006764.1"/>
    </source>
</evidence>
<accession>A0A9X1QSJ7</accession>
<dbReference type="Proteomes" id="UP001139336">
    <property type="component" value="Unassembled WGS sequence"/>
</dbReference>
<name>A0A9X1QSJ7_9CORY</name>
<organism evidence="4 5">
    <name type="scientific">Corynebacterium uropygiale</name>
    <dbReference type="NCBI Taxonomy" id="1775911"/>
    <lineage>
        <taxon>Bacteria</taxon>
        <taxon>Bacillati</taxon>
        <taxon>Actinomycetota</taxon>
        <taxon>Actinomycetes</taxon>
        <taxon>Mycobacteriales</taxon>
        <taxon>Corynebacteriaceae</taxon>
        <taxon>Corynebacterium</taxon>
    </lineage>
</organism>
<dbReference type="EMBL" id="JAKGSI010000003">
    <property type="protein sequence ID" value="MCF4006764.1"/>
    <property type="molecule type" value="Genomic_DNA"/>
</dbReference>
<dbReference type="InterPro" id="IPR036425">
    <property type="entry name" value="MoaB/Mog-like_dom_sf"/>
</dbReference>
<feature type="domain" description="MoaB/Mog" evidence="3">
    <location>
        <begin position="38"/>
        <end position="179"/>
    </location>
</feature>
<comment type="caution">
    <text evidence="4">The sequence shown here is derived from an EMBL/GenBank/DDBJ whole genome shotgun (WGS) entry which is preliminary data.</text>
</comment>
<protein>
    <submittedName>
        <fullName evidence="4">Molybdopterin-binding protein</fullName>
    </submittedName>
</protein>
<dbReference type="SUPFAM" id="SSF53218">
    <property type="entry name" value="Molybdenum cofactor biosynthesis proteins"/>
    <property type="match status" value="1"/>
</dbReference>
<dbReference type="RefSeq" id="WP_236118576.1">
    <property type="nucleotide sequence ID" value="NZ_JAKGSI010000003.1"/>
</dbReference>
<dbReference type="PROSITE" id="PS01078">
    <property type="entry name" value="MOCF_BIOSYNTHESIS_1"/>
    <property type="match status" value="1"/>
</dbReference>